<dbReference type="AlphaFoldDB" id="A0A1I7YV16"/>
<sequence>MSVVFRDATYLEVGMPYLASFGDPGDGEAYDEQRGDSEGRLEEEDRLEDGRRAELVGDRADR</sequence>
<accession>A0A1I7YV16</accession>
<dbReference type="Proteomes" id="UP000095287">
    <property type="component" value="Unplaced"/>
</dbReference>
<organism evidence="2 3">
    <name type="scientific">Steinernema glaseri</name>
    <dbReference type="NCBI Taxonomy" id="37863"/>
    <lineage>
        <taxon>Eukaryota</taxon>
        <taxon>Metazoa</taxon>
        <taxon>Ecdysozoa</taxon>
        <taxon>Nematoda</taxon>
        <taxon>Chromadorea</taxon>
        <taxon>Rhabditida</taxon>
        <taxon>Tylenchina</taxon>
        <taxon>Panagrolaimomorpha</taxon>
        <taxon>Strongyloidoidea</taxon>
        <taxon>Steinernematidae</taxon>
        <taxon>Steinernema</taxon>
    </lineage>
</organism>
<feature type="region of interest" description="Disordered" evidence="1">
    <location>
        <begin position="19"/>
        <end position="62"/>
    </location>
</feature>
<feature type="compositionally biased region" description="Basic and acidic residues" evidence="1">
    <location>
        <begin position="31"/>
        <end position="40"/>
    </location>
</feature>
<proteinExistence type="predicted"/>
<evidence type="ECO:0000256" key="1">
    <source>
        <dbReference type="SAM" id="MobiDB-lite"/>
    </source>
</evidence>
<evidence type="ECO:0000313" key="3">
    <source>
        <dbReference type="WBParaSite" id="L893_g20124.t1"/>
    </source>
</evidence>
<evidence type="ECO:0000313" key="2">
    <source>
        <dbReference type="Proteomes" id="UP000095287"/>
    </source>
</evidence>
<name>A0A1I7YV16_9BILA</name>
<feature type="compositionally biased region" description="Basic and acidic residues" evidence="1">
    <location>
        <begin position="48"/>
        <end position="62"/>
    </location>
</feature>
<keyword evidence="2" id="KW-1185">Reference proteome</keyword>
<protein>
    <submittedName>
        <fullName evidence="3">Uncharacterized protein</fullName>
    </submittedName>
</protein>
<dbReference type="WBParaSite" id="L893_g20124.t1">
    <property type="protein sequence ID" value="L893_g20124.t1"/>
    <property type="gene ID" value="L893_g20124"/>
</dbReference>
<reference evidence="3" key="1">
    <citation type="submission" date="2016-11" db="UniProtKB">
        <authorList>
            <consortium name="WormBaseParasite"/>
        </authorList>
    </citation>
    <scope>IDENTIFICATION</scope>
</reference>